<comment type="caution">
    <text evidence="3">The sequence shown here is derived from an EMBL/GenBank/DDBJ whole genome shotgun (WGS) entry which is preliminary data.</text>
</comment>
<dbReference type="Proteomes" id="UP000183042">
    <property type="component" value="Unassembled WGS sequence"/>
</dbReference>
<dbReference type="CDD" id="cd22341">
    <property type="entry name" value="NucS-like"/>
    <property type="match status" value="1"/>
</dbReference>
<evidence type="ECO:0000313" key="3">
    <source>
        <dbReference type="EMBL" id="SDP19179.1"/>
    </source>
</evidence>
<organism evidence="3 4">
    <name type="scientific">Pseudomonas congelans</name>
    <dbReference type="NCBI Taxonomy" id="200452"/>
    <lineage>
        <taxon>Bacteria</taxon>
        <taxon>Pseudomonadati</taxon>
        <taxon>Pseudomonadota</taxon>
        <taxon>Gammaproteobacteria</taxon>
        <taxon>Pseudomonadales</taxon>
        <taxon>Pseudomonadaceae</taxon>
        <taxon>Pseudomonas</taxon>
    </lineage>
</organism>
<reference evidence="3 4" key="1">
    <citation type="submission" date="2016-10" db="EMBL/GenBank/DDBJ databases">
        <authorList>
            <person name="Varghese N."/>
            <person name="Submissions S."/>
        </authorList>
    </citation>
    <scope>NUCLEOTIDE SEQUENCE [LARGE SCALE GENOMIC DNA]</scope>
    <source>
        <strain evidence="3 4">DSM 14939</strain>
    </source>
</reference>
<proteinExistence type="predicted"/>
<dbReference type="Pfam" id="PF01939">
    <property type="entry name" value="NucS_C"/>
    <property type="match status" value="1"/>
</dbReference>
<dbReference type="EMBL" id="FNJH01000003">
    <property type="protein sequence ID" value="SDP19179.1"/>
    <property type="molecule type" value="Genomic_DNA"/>
</dbReference>
<accession>A0A1H0QR09</accession>
<protein>
    <recommendedName>
        <fullName evidence="2">Endonuclease NucS C-terminal domain-containing protein</fullName>
    </recommendedName>
</protein>
<keyword evidence="1" id="KW-0238">DNA-binding</keyword>
<evidence type="ECO:0000259" key="2">
    <source>
        <dbReference type="Pfam" id="PF01939"/>
    </source>
</evidence>
<dbReference type="InterPro" id="IPR011856">
    <property type="entry name" value="tRNA_endonuc-like_dom_sf"/>
</dbReference>
<evidence type="ECO:0000256" key="1">
    <source>
        <dbReference type="ARBA" id="ARBA00023125"/>
    </source>
</evidence>
<feature type="domain" description="Endonuclease NucS C-terminal" evidence="2">
    <location>
        <begin position="137"/>
        <end position="204"/>
    </location>
</feature>
<evidence type="ECO:0000313" key="4">
    <source>
        <dbReference type="Proteomes" id="UP000183042"/>
    </source>
</evidence>
<gene>
    <name evidence="3" type="ORF">SAMN05216596_10367</name>
</gene>
<dbReference type="InterPro" id="IPR002793">
    <property type="entry name" value="Endonuclease_NucS"/>
</dbReference>
<dbReference type="GeneID" id="65075471"/>
<keyword evidence="4" id="KW-1185">Reference proteome</keyword>
<dbReference type="InterPro" id="IPR048301">
    <property type="entry name" value="NucS_C"/>
</dbReference>
<dbReference type="RefSeq" id="WP_083369880.1">
    <property type="nucleotide sequence ID" value="NZ_FNJH01000003.1"/>
</dbReference>
<name>A0A1H0QR09_9PSED</name>
<dbReference type="Gene3D" id="3.40.1350.10">
    <property type="match status" value="1"/>
</dbReference>
<sequence length="241" mass="27282">MQPPKKYSVVLVDSDGSHTLYPMKEWCRQNPNEAPPIDPNTNSQQLRRAFTRMGWVTEETETQVLILHPGTPKTAIQSIEDEDLALGDEDTPDSDRETVFELEWQLRDFISHNIESLKLEGKSLRLYVDPQGREGVEYPTEVGPIDILALDPDDAFVIFELKRGRVADRAIGQISRYMGWIKKNLAHGKMVKGVIVAKSISSNLRHAIVAVPNVSLFEYEVAFSLNQILEADGPCQMKYEE</sequence>